<accession>A0A653CXX4</accession>
<dbReference type="SMART" id="SM00220">
    <property type="entry name" value="S_TKc"/>
    <property type="match status" value="1"/>
</dbReference>
<dbReference type="PANTHER" id="PTHR22969">
    <property type="entry name" value="IKB KINASE"/>
    <property type="match status" value="1"/>
</dbReference>
<dbReference type="GO" id="GO:0008385">
    <property type="term" value="C:IkappaB kinase complex"/>
    <property type="evidence" value="ECO:0007669"/>
    <property type="project" value="TreeGrafter"/>
</dbReference>
<proteinExistence type="predicted"/>
<dbReference type="GO" id="GO:0008384">
    <property type="term" value="F:IkappaB kinase activity"/>
    <property type="evidence" value="ECO:0007669"/>
    <property type="project" value="UniProtKB-EC"/>
</dbReference>
<dbReference type="GO" id="GO:0005524">
    <property type="term" value="F:ATP binding"/>
    <property type="evidence" value="ECO:0007669"/>
    <property type="project" value="UniProtKB-KW"/>
</dbReference>
<keyword evidence="4" id="KW-0723">Serine/threonine-protein kinase</keyword>
<feature type="domain" description="Protein kinase" evidence="10">
    <location>
        <begin position="10"/>
        <end position="309"/>
    </location>
</feature>
<comment type="subcellular location">
    <subcellularLocation>
        <location evidence="1">Cytoplasm</location>
    </subcellularLocation>
</comment>
<dbReference type="EC" id="2.7.11.10" evidence="2"/>
<evidence type="ECO:0000256" key="9">
    <source>
        <dbReference type="ARBA" id="ARBA00048789"/>
    </source>
</evidence>
<dbReference type="PANTHER" id="PTHR22969:SF17">
    <property type="entry name" value="INHIBITOR OF NUCLEAR FACTOR KAPPA-B KINASE SUBUNIT BETA"/>
    <property type="match status" value="1"/>
</dbReference>
<evidence type="ECO:0000313" key="11">
    <source>
        <dbReference type="EMBL" id="VEN51933.1"/>
    </source>
</evidence>
<evidence type="ECO:0000256" key="4">
    <source>
        <dbReference type="ARBA" id="ARBA00022527"/>
    </source>
</evidence>
<keyword evidence="12" id="KW-1185">Reference proteome</keyword>
<keyword evidence="8" id="KW-0067">ATP-binding</keyword>
<evidence type="ECO:0000256" key="7">
    <source>
        <dbReference type="ARBA" id="ARBA00022777"/>
    </source>
</evidence>
<keyword evidence="7" id="KW-0418">Kinase</keyword>
<evidence type="ECO:0000256" key="3">
    <source>
        <dbReference type="ARBA" id="ARBA00022490"/>
    </source>
</evidence>
<dbReference type="InterPro" id="IPR011009">
    <property type="entry name" value="Kinase-like_dom_sf"/>
</dbReference>
<dbReference type="SUPFAM" id="SSF56112">
    <property type="entry name" value="Protein kinase-like (PK-like)"/>
    <property type="match status" value="1"/>
</dbReference>
<dbReference type="PROSITE" id="PS50011">
    <property type="entry name" value="PROTEIN_KINASE_DOM"/>
    <property type="match status" value="1"/>
</dbReference>
<dbReference type="InterPro" id="IPR008271">
    <property type="entry name" value="Ser/Thr_kinase_AS"/>
</dbReference>
<dbReference type="EMBL" id="CAACVG010009062">
    <property type="protein sequence ID" value="VEN51933.1"/>
    <property type="molecule type" value="Genomic_DNA"/>
</dbReference>
<dbReference type="InterPro" id="IPR051180">
    <property type="entry name" value="IKK"/>
</dbReference>
<dbReference type="Pfam" id="PF00069">
    <property type="entry name" value="Pkinase"/>
    <property type="match status" value="1"/>
</dbReference>
<evidence type="ECO:0000256" key="1">
    <source>
        <dbReference type="ARBA" id="ARBA00004496"/>
    </source>
</evidence>
<evidence type="ECO:0000256" key="5">
    <source>
        <dbReference type="ARBA" id="ARBA00022679"/>
    </source>
</evidence>
<evidence type="ECO:0000256" key="8">
    <source>
        <dbReference type="ARBA" id="ARBA00022840"/>
    </source>
</evidence>
<protein>
    <recommendedName>
        <fullName evidence="2">IkappaB kinase</fullName>
        <ecNumber evidence="2">2.7.11.10</ecNumber>
    </recommendedName>
</protein>
<keyword evidence="6" id="KW-0547">Nucleotide-binding</keyword>
<evidence type="ECO:0000313" key="12">
    <source>
        <dbReference type="Proteomes" id="UP000410492"/>
    </source>
</evidence>
<dbReference type="InterPro" id="IPR000719">
    <property type="entry name" value="Prot_kinase_dom"/>
</dbReference>
<keyword evidence="3" id="KW-0963">Cytoplasm</keyword>
<dbReference type="GO" id="GO:0033209">
    <property type="term" value="P:tumor necrosis factor-mediated signaling pathway"/>
    <property type="evidence" value="ECO:0007669"/>
    <property type="project" value="TreeGrafter"/>
</dbReference>
<dbReference type="Gene3D" id="1.10.510.10">
    <property type="entry name" value="Transferase(Phosphotransferase) domain 1"/>
    <property type="match status" value="1"/>
</dbReference>
<dbReference type="PROSITE" id="PS00108">
    <property type="entry name" value="PROTEIN_KINASE_ST"/>
    <property type="match status" value="1"/>
</dbReference>
<dbReference type="Proteomes" id="UP000410492">
    <property type="component" value="Unassembled WGS sequence"/>
</dbReference>
<comment type="catalytic activity">
    <reaction evidence="9">
        <text>L-seryl-[I-kappa-B protein] + ATP = O-phospho-L-seryl-[I-kappa-B protein] + ADP + H(+)</text>
        <dbReference type="Rhea" id="RHEA:19073"/>
        <dbReference type="Rhea" id="RHEA-COMP:13698"/>
        <dbReference type="Rhea" id="RHEA-COMP:13699"/>
        <dbReference type="ChEBI" id="CHEBI:15378"/>
        <dbReference type="ChEBI" id="CHEBI:29999"/>
        <dbReference type="ChEBI" id="CHEBI:30616"/>
        <dbReference type="ChEBI" id="CHEBI:83421"/>
        <dbReference type="ChEBI" id="CHEBI:456216"/>
        <dbReference type="EC" id="2.7.11.10"/>
    </reaction>
</comment>
<dbReference type="OrthoDB" id="267381at2759"/>
<sequence>MTERTKVGDWRKISDLGSGAFGVVSLWKSDTTEDCIAVKRCKFLSPDSLSNRQRQRWCEEVKRMAQMDHPNIVHHKPLPNELKVALQKYNPTGLPLLSMEYCSLGNLRRHLHMPQNLCGLVETQLRKALMDIANGVTYLHTLGIAHRDIKPDNVVLQLSSESKDEVVYKLIDLGYAKELGDSMVSLVGTSHYLAPEIVKGERYGPQVDYWSMGVLAYELTTGTLPFLPEFSPIERFSKLAEKSDHDICAYISYSGAVVFSSEIRPECRAGGSLRHHLANWLKSALRFDAKRRGICSNEDSLGTLSHPKQVDEIQQKPFERLIQSVSKPVVKLFYANKMELYEYEIDNETLVGTIREWVSRDVKATKHEHVLLMLYNPKSDSVCLQLTEDQVPLLSVLLNNQNIHSMVVNVLALRTDVPLVQTTAPVAFPKIVREAMTSAKTFNLKYSRTLCSQTVYLVTVEKEMSDMYRSCWKWNIEHAVPQAVQQLQVAVKKLDGHTDKLVHRLECYNGLHSHSDMKSQYDRCQLEYYKQLVECVLRAQKLRHKLKQRVLTLKGWAGTLQQQVEQLTMTLQKYSLDDLYKEALSLPEKKDKLLPHVTRIISNFMKRKHGVVNNKELKKYSGAICKLHCHISDITEWLSEFEKYLNINTAALEAAEIQLRKSQHLSLKRSCSKNSLEQDLLALPCKYLLFENQELRYKVNDIINKGILAHKNHMESVKM</sequence>
<reference evidence="11 12" key="1">
    <citation type="submission" date="2019-01" db="EMBL/GenBank/DDBJ databases">
        <authorList>
            <person name="Sayadi A."/>
        </authorList>
    </citation>
    <scope>NUCLEOTIDE SEQUENCE [LARGE SCALE GENOMIC DNA]</scope>
</reference>
<keyword evidence="5" id="KW-0808">Transferase</keyword>
<organism evidence="11 12">
    <name type="scientific">Callosobruchus maculatus</name>
    <name type="common">Southern cowpea weevil</name>
    <name type="synonym">Pulse bruchid</name>
    <dbReference type="NCBI Taxonomy" id="64391"/>
    <lineage>
        <taxon>Eukaryota</taxon>
        <taxon>Metazoa</taxon>
        <taxon>Ecdysozoa</taxon>
        <taxon>Arthropoda</taxon>
        <taxon>Hexapoda</taxon>
        <taxon>Insecta</taxon>
        <taxon>Pterygota</taxon>
        <taxon>Neoptera</taxon>
        <taxon>Endopterygota</taxon>
        <taxon>Coleoptera</taxon>
        <taxon>Polyphaga</taxon>
        <taxon>Cucujiformia</taxon>
        <taxon>Chrysomeloidea</taxon>
        <taxon>Chrysomelidae</taxon>
        <taxon>Bruchinae</taxon>
        <taxon>Bruchini</taxon>
        <taxon>Callosobruchus</taxon>
    </lineage>
</organism>
<dbReference type="GO" id="GO:0045944">
    <property type="term" value="P:positive regulation of transcription by RNA polymerase II"/>
    <property type="evidence" value="ECO:0007669"/>
    <property type="project" value="TreeGrafter"/>
</dbReference>
<gene>
    <name evidence="11" type="ORF">CALMAC_LOCUS12234</name>
</gene>
<name>A0A653CXX4_CALMS</name>
<evidence type="ECO:0000256" key="2">
    <source>
        <dbReference type="ARBA" id="ARBA00012442"/>
    </source>
</evidence>
<evidence type="ECO:0000259" key="10">
    <source>
        <dbReference type="PROSITE" id="PS50011"/>
    </source>
</evidence>
<evidence type="ECO:0000256" key="6">
    <source>
        <dbReference type="ARBA" id="ARBA00022741"/>
    </source>
</evidence>
<dbReference type="AlphaFoldDB" id="A0A653CXX4"/>